<dbReference type="InterPro" id="IPR038069">
    <property type="entry name" value="Pelota/DOM34_N"/>
</dbReference>
<dbReference type="InterPro" id="IPR005141">
    <property type="entry name" value="eRF1_2"/>
</dbReference>
<name>A0AAV5RFR9_STABA</name>
<comment type="subcellular location">
    <subcellularLocation>
        <location evidence="2 10">Cytoplasm</location>
    </subcellularLocation>
</comment>
<dbReference type="PANTHER" id="PTHR10853">
    <property type="entry name" value="PELOTA"/>
    <property type="match status" value="1"/>
</dbReference>
<comment type="similarity">
    <text evidence="3 10">Belongs to the eukaryotic release factor 1 family. Pelota subfamily.</text>
</comment>
<gene>
    <name evidence="12" type="ORF">DASB73_012130</name>
</gene>
<evidence type="ECO:0000256" key="5">
    <source>
        <dbReference type="ARBA" id="ARBA00022618"/>
    </source>
</evidence>
<evidence type="ECO:0000256" key="6">
    <source>
        <dbReference type="ARBA" id="ARBA00022723"/>
    </source>
</evidence>
<dbReference type="InterPro" id="IPR058547">
    <property type="entry name" value="Pelota_N"/>
</dbReference>
<dbReference type="Pfam" id="PF26356">
    <property type="entry name" value="Pelota_N"/>
    <property type="match status" value="1"/>
</dbReference>
<evidence type="ECO:0000256" key="8">
    <source>
        <dbReference type="ARBA" id="ARBA00023254"/>
    </source>
</evidence>
<accession>A0AAV5RFR9</accession>
<reference evidence="12 13" key="1">
    <citation type="journal article" date="2023" name="Elife">
        <title>Identification of key yeast species and microbe-microbe interactions impacting larval growth of Drosophila in the wild.</title>
        <authorList>
            <person name="Mure A."/>
            <person name="Sugiura Y."/>
            <person name="Maeda R."/>
            <person name="Honda K."/>
            <person name="Sakurai N."/>
            <person name="Takahashi Y."/>
            <person name="Watada M."/>
            <person name="Katoh T."/>
            <person name="Gotoh A."/>
            <person name="Gotoh Y."/>
            <person name="Taniguchi I."/>
            <person name="Nakamura K."/>
            <person name="Hayashi T."/>
            <person name="Katayama T."/>
            <person name="Uemura T."/>
            <person name="Hattori Y."/>
        </authorList>
    </citation>
    <scope>NUCLEOTIDE SEQUENCE [LARGE SCALE GENOMIC DNA]</scope>
    <source>
        <strain evidence="12 13">SB-73</strain>
    </source>
</reference>
<dbReference type="GO" id="GO:0051321">
    <property type="term" value="P:meiotic cell cycle"/>
    <property type="evidence" value="ECO:0007669"/>
    <property type="project" value="UniProtKB-KW"/>
</dbReference>
<dbReference type="InterPro" id="IPR005140">
    <property type="entry name" value="eRF1_Pelota-like_N"/>
</dbReference>
<dbReference type="InterPro" id="IPR005142">
    <property type="entry name" value="eRF1_3"/>
</dbReference>
<dbReference type="GO" id="GO:0070651">
    <property type="term" value="P:nonfunctional rRNA decay"/>
    <property type="evidence" value="ECO:0007669"/>
    <property type="project" value="TreeGrafter"/>
</dbReference>
<keyword evidence="5" id="KW-0132">Cell division</keyword>
<sequence length="377" mass="42603">MRLIRKQLERDGSGVLTIVPQDNEDIWYLYNIVQEGDEVTAITSRKLANEKGAPRVKLTLQIKVAKIDYDAGAGTLRLNGRTTNDHKDVPLNSFHTLQLEPQLKCDIYKDEWDSFAINQLEEACDIANRSDIAAIVLQPGLAHICLVTDAMTVIRQKIEVTIPKKRRGDNSGMEKAVQKFYKQIYSAIPKVINLEKIKAVLIAGPGSGPRELFNTIMQLAMSEENQPVLQARQKFLVAHASSGHMHSLHEALQDKQIQESLANTRYGRETRVMDKFFKSLNDDDLKAWYGPDEVEKAVDLQAVETLMLTDSLFRSSELRERKRYVALYDAVRDLGKEVLIFSSLHQSGEQLDSVSGVACLLMYPLDLDEQSDQENEN</sequence>
<protein>
    <recommendedName>
        <fullName evidence="10">Protein DOM34 homolog</fullName>
    </recommendedName>
</protein>
<dbReference type="Gene3D" id="3.30.420.60">
    <property type="entry name" value="eRF1 domain 2"/>
    <property type="match status" value="1"/>
</dbReference>
<dbReference type="AlphaFoldDB" id="A0AAV5RFR9"/>
<dbReference type="InterPro" id="IPR004405">
    <property type="entry name" value="TF_pelota"/>
</dbReference>
<keyword evidence="8" id="KW-0469">Meiosis</keyword>
<dbReference type="InterPro" id="IPR029064">
    <property type="entry name" value="Ribosomal_eL30-like_sf"/>
</dbReference>
<comment type="cofactor">
    <cofactor evidence="1 10">
        <name>a divalent metal cation</name>
        <dbReference type="ChEBI" id="CHEBI:60240"/>
    </cofactor>
</comment>
<keyword evidence="6 10" id="KW-0479">Metal-binding</keyword>
<dbReference type="FunFam" id="2.30.30.870:FF:000001">
    <property type="entry name" value="Protein pelota homolog"/>
    <property type="match status" value="1"/>
</dbReference>
<dbReference type="SUPFAM" id="SSF53137">
    <property type="entry name" value="Translational machinery components"/>
    <property type="match status" value="1"/>
</dbReference>
<comment type="caution">
    <text evidence="12">The sequence shown here is derived from an EMBL/GenBank/DDBJ whole genome shotgun (WGS) entry which is preliminary data.</text>
</comment>
<keyword evidence="9" id="KW-0131">Cell cycle</keyword>
<dbReference type="GO" id="GO:0071025">
    <property type="term" value="P:RNA surveillance"/>
    <property type="evidence" value="ECO:0007669"/>
    <property type="project" value="InterPro"/>
</dbReference>
<evidence type="ECO:0000313" key="13">
    <source>
        <dbReference type="Proteomes" id="UP001362899"/>
    </source>
</evidence>
<keyword evidence="13" id="KW-1185">Reference proteome</keyword>
<dbReference type="FunFam" id="3.30.1330.30:FF:000008">
    <property type="entry name" value="Protein pelota homolog"/>
    <property type="match status" value="1"/>
</dbReference>
<dbReference type="GO" id="GO:0006412">
    <property type="term" value="P:translation"/>
    <property type="evidence" value="ECO:0007669"/>
    <property type="project" value="UniProtKB-ARBA"/>
</dbReference>
<dbReference type="Pfam" id="PF03465">
    <property type="entry name" value="eRF1_3"/>
    <property type="match status" value="1"/>
</dbReference>
<evidence type="ECO:0000256" key="4">
    <source>
        <dbReference type="ARBA" id="ARBA00022490"/>
    </source>
</evidence>
<dbReference type="SUPFAM" id="SSF159065">
    <property type="entry name" value="Dom34/Pelota N-terminal domain-like"/>
    <property type="match status" value="1"/>
</dbReference>
<dbReference type="FunFam" id="3.30.420.60:FF:000004">
    <property type="entry name" value="Protein DOM34 homolog"/>
    <property type="match status" value="1"/>
</dbReference>
<evidence type="ECO:0000256" key="3">
    <source>
        <dbReference type="ARBA" id="ARBA00009504"/>
    </source>
</evidence>
<dbReference type="GO" id="GO:0051301">
    <property type="term" value="P:cell division"/>
    <property type="evidence" value="ECO:0007669"/>
    <property type="project" value="UniProtKB-KW"/>
</dbReference>
<dbReference type="PANTHER" id="PTHR10853:SF0">
    <property type="entry name" value="PROTEIN PELOTA HOMOLOG"/>
    <property type="match status" value="1"/>
</dbReference>
<dbReference type="GO" id="GO:1990533">
    <property type="term" value="C:Dom34-Hbs1 complex"/>
    <property type="evidence" value="ECO:0007669"/>
    <property type="project" value="UniProtKB-ARBA"/>
</dbReference>
<evidence type="ECO:0000313" key="12">
    <source>
        <dbReference type="EMBL" id="GMM50255.1"/>
    </source>
</evidence>
<dbReference type="SMART" id="SM01194">
    <property type="entry name" value="eRF1_1"/>
    <property type="match status" value="1"/>
</dbReference>
<dbReference type="GO" id="GO:0070966">
    <property type="term" value="P:nuclear-transcribed mRNA catabolic process, no-go decay"/>
    <property type="evidence" value="ECO:0007669"/>
    <property type="project" value="InterPro"/>
</dbReference>
<evidence type="ECO:0000256" key="9">
    <source>
        <dbReference type="ARBA" id="ARBA00023306"/>
    </source>
</evidence>
<dbReference type="SUPFAM" id="SSF55315">
    <property type="entry name" value="L30e-like"/>
    <property type="match status" value="1"/>
</dbReference>
<dbReference type="Gene3D" id="3.30.1330.30">
    <property type="match status" value="1"/>
</dbReference>
<evidence type="ECO:0000259" key="11">
    <source>
        <dbReference type="SMART" id="SM01194"/>
    </source>
</evidence>
<evidence type="ECO:0000256" key="10">
    <source>
        <dbReference type="RuleBase" id="RU362019"/>
    </source>
</evidence>
<evidence type="ECO:0000256" key="2">
    <source>
        <dbReference type="ARBA" id="ARBA00004496"/>
    </source>
</evidence>
<proteinExistence type="inferred from homology"/>
<dbReference type="GO" id="GO:0046872">
    <property type="term" value="F:metal ion binding"/>
    <property type="evidence" value="ECO:0007669"/>
    <property type="project" value="UniProtKB-KW"/>
</dbReference>
<dbReference type="InterPro" id="IPR042226">
    <property type="entry name" value="eFR1_2_sf"/>
</dbReference>
<keyword evidence="4 10" id="KW-0963">Cytoplasm</keyword>
<dbReference type="Pfam" id="PF03464">
    <property type="entry name" value="eRF1_2"/>
    <property type="match status" value="1"/>
</dbReference>
<dbReference type="GO" id="GO:0005737">
    <property type="term" value="C:cytoplasm"/>
    <property type="evidence" value="ECO:0007669"/>
    <property type="project" value="UniProtKB-SubCell"/>
</dbReference>
<feature type="domain" description="eRF1/Pelota-like N-terminal" evidence="11">
    <location>
        <begin position="1"/>
        <end position="125"/>
    </location>
</feature>
<dbReference type="NCBIfam" id="TIGR00111">
    <property type="entry name" value="pelota"/>
    <property type="match status" value="1"/>
</dbReference>
<evidence type="ECO:0000256" key="7">
    <source>
        <dbReference type="ARBA" id="ARBA00022776"/>
    </source>
</evidence>
<evidence type="ECO:0000256" key="1">
    <source>
        <dbReference type="ARBA" id="ARBA00001968"/>
    </source>
</evidence>
<dbReference type="GO" id="GO:0070481">
    <property type="term" value="P:nuclear-transcribed mRNA catabolic process, non-stop decay"/>
    <property type="evidence" value="ECO:0007669"/>
    <property type="project" value="InterPro"/>
</dbReference>
<keyword evidence="7" id="KW-0498">Mitosis</keyword>
<organism evidence="12 13">
    <name type="scientific">Starmerella bacillaris</name>
    <name type="common">Yeast</name>
    <name type="synonym">Candida zemplinina</name>
    <dbReference type="NCBI Taxonomy" id="1247836"/>
    <lineage>
        <taxon>Eukaryota</taxon>
        <taxon>Fungi</taxon>
        <taxon>Dikarya</taxon>
        <taxon>Ascomycota</taxon>
        <taxon>Saccharomycotina</taxon>
        <taxon>Dipodascomycetes</taxon>
        <taxon>Dipodascales</taxon>
        <taxon>Trichomonascaceae</taxon>
        <taxon>Starmerella</taxon>
    </lineage>
</organism>
<dbReference type="EMBL" id="BTGC01000003">
    <property type="protein sequence ID" value="GMM50255.1"/>
    <property type="molecule type" value="Genomic_DNA"/>
</dbReference>
<comment type="function">
    <text evidence="10">Component of the Dom34-Hbs1 complex, a complex that recognizes stalled ribosomes and triggers the No-Go Decay (NGD) pathway (PubMed:20890290). In the Dom34-Hbs1 complex, dom34 recognizes ribosomes stalled at the 3' end of an mRNA and engages stalled ribosomes by destabilizing mRNA in the mRNA channel. Following ribosome-binding, the Dom34-Hbs1 complex promotes the disassembly of stalled ribosomes, followed by degradation of damaged mRNAs as part of the NGD pathway.</text>
</comment>
<dbReference type="GO" id="GO:0032790">
    <property type="term" value="P:ribosome disassembly"/>
    <property type="evidence" value="ECO:0007669"/>
    <property type="project" value="TreeGrafter"/>
</dbReference>
<dbReference type="Gene3D" id="2.30.30.870">
    <property type="entry name" value="Pelota, domain A"/>
    <property type="match status" value="1"/>
</dbReference>
<dbReference type="Proteomes" id="UP001362899">
    <property type="component" value="Unassembled WGS sequence"/>
</dbReference>